<dbReference type="PIRSF" id="PIRSF000450">
    <property type="entry name" value="H_ser_succinyltr"/>
    <property type="match status" value="1"/>
</dbReference>
<dbReference type="HAMAP" id="MF_00295">
    <property type="entry name" value="MetA_acyltransf"/>
    <property type="match status" value="1"/>
</dbReference>
<accession>A0A7R8WLT4</accession>
<dbReference type="SUPFAM" id="SSF52317">
    <property type="entry name" value="Class I glutamine amidotransferase-like"/>
    <property type="match status" value="1"/>
</dbReference>
<dbReference type="EMBL" id="OB667848">
    <property type="protein sequence ID" value="CAD7234136.1"/>
    <property type="molecule type" value="Genomic_DNA"/>
</dbReference>
<dbReference type="OrthoDB" id="10259790at2759"/>
<protein>
    <submittedName>
        <fullName evidence="4">Uncharacterized protein</fullName>
    </submittedName>
</protein>
<organism evidence="4">
    <name type="scientific">Cyprideis torosa</name>
    <dbReference type="NCBI Taxonomy" id="163714"/>
    <lineage>
        <taxon>Eukaryota</taxon>
        <taxon>Metazoa</taxon>
        <taxon>Ecdysozoa</taxon>
        <taxon>Arthropoda</taxon>
        <taxon>Crustacea</taxon>
        <taxon>Oligostraca</taxon>
        <taxon>Ostracoda</taxon>
        <taxon>Podocopa</taxon>
        <taxon>Podocopida</taxon>
        <taxon>Cytherocopina</taxon>
        <taxon>Cytheroidea</taxon>
        <taxon>Cytherideidae</taxon>
        <taxon>Cyprideis</taxon>
    </lineage>
</organism>
<dbReference type="NCBIfam" id="NF003776">
    <property type="entry name" value="PRK05368.1-3"/>
    <property type="match status" value="1"/>
</dbReference>
<dbReference type="InterPro" id="IPR033752">
    <property type="entry name" value="MetA_family"/>
</dbReference>
<dbReference type="PANTHER" id="PTHR20919">
    <property type="entry name" value="HOMOSERINE O-SUCCINYLTRANSFERASE"/>
    <property type="match status" value="1"/>
</dbReference>
<gene>
    <name evidence="4" type="ORF">CTOB1V02_LOCUS11954</name>
</gene>
<sequence length="350" mass="40115">MPIVKSSNLPTYDRLIGEGRNILELGRANTQDIRALHIGFLNLMPDAALQATERQWFRLIGESNRVTQIYIHPFTLPVIKRGEKAADYLNEYYEDWDTIKNKGLDALIVTGANMPVEGLLNGDEGWNDLREIYQWAYDNVCSTICSCFASYALMAFNHDVSPIIHDAKQWGVYPHYVLDRAHPLTRGINTKMDVCHSRWGGITKDQYESAAMTPLIESRDIGVHMSVSKDGFRHVCFQGHPEYDTTSLLKEYRREITRFKEGELDEYPPIPTHYFGPKSQAIIEDTKKRILNGEDIDLPEQEIEPLLENTWTDSARSIMANWVGHVYQTTHVDRQKQFMDGIDPNNPLGI</sequence>
<proteinExistence type="inferred from homology"/>
<dbReference type="Gene3D" id="3.40.50.880">
    <property type="match status" value="1"/>
</dbReference>
<evidence type="ECO:0000256" key="2">
    <source>
        <dbReference type="ARBA" id="ARBA00022679"/>
    </source>
</evidence>
<dbReference type="GO" id="GO:0008899">
    <property type="term" value="F:homoserine O-succinyltransferase activity"/>
    <property type="evidence" value="ECO:0007669"/>
    <property type="project" value="TreeGrafter"/>
</dbReference>
<evidence type="ECO:0000313" key="4">
    <source>
        <dbReference type="EMBL" id="CAD7234136.1"/>
    </source>
</evidence>
<evidence type="ECO:0000256" key="1">
    <source>
        <dbReference type="ARBA" id="ARBA00022605"/>
    </source>
</evidence>
<evidence type="ECO:0000256" key="3">
    <source>
        <dbReference type="ARBA" id="ARBA00023315"/>
    </source>
</evidence>
<dbReference type="AlphaFoldDB" id="A0A7R8WLT4"/>
<dbReference type="PANTHER" id="PTHR20919:SF0">
    <property type="entry name" value="HOMOSERINE O-SUCCINYLTRANSFERASE"/>
    <property type="match status" value="1"/>
</dbReference>
<keyword evidence="3" id="KW-0012">Acyltransferase</keyword>
<dbReference type="GO" id="GO:0008652">
    <property type="term" value="P:amino acid biosynthetic process"/>
    <property type="evidence" value="ECO:0007669"/>
    <property type="project" value="UniProtKB-KW"/>
</dbReference>
<dbReference type="InterPro" id="IPR029062">
    <property type="entry name" value="Class_I_gatase-like"/>
</dbReference>
<keyword evidence="2" id="KW-0808">Transferase</keyword>
<keyword evidence="1" id="KW-0028">Amino-acid biosynthesis</keyword>
<reference evidence="4" key="1">
    <citation type="submission" date="2020-11" db="EMBL/GenBank/DDBJ databases">
        <authorList>
            <person name="Tran Van P."/>
        </authorList>
    </citation>
    <scope>NUCLEOTIDE SEQUENCE</scope>
</reference>
<dbReference type="Pfam" id="PF04204">
    <property type="entry name" value="HTS"/>
    <property type="match status" value="1"/>
</dbReference>
<name>A0A7R8WLT4_9CRUS</name>